<dbReference type="RefSeq" id="WP_096430665.1">
    <property type="nucleotide sequence ID" value="NZ_AP018042.1"/>
</dbReference>
<sequence length="90" mass="10037">MKAIQKGKLGYLAVSLGAYKTLFCSPGGNTSSEIPEDERIQMNLTVGLVRISLGLNDDIDQTYQKNERMLKRNLDTDINPVNKMHSLPNN</sequence>
<dbReference type="InterPro" id="IPR015422">
    <property type="entry name" value="PyrdxlP-dep_Trfase_small"/>
</dbReference>
<dbReference type="Pfam" id="PF01053">
    <property type="entry name" value="Cys_Met_Meta_PP"/>
    <property type="match status" value="1"/>
</dbReference>
<comment type="similarity">
    <text evidence="3">Belongs to the trans-sulfuration enzymes family.</text>
</comment>
<dbReference type="Gene3D" id="3.90.1150.10">
    <property type="entry name" value="Aspartate Aminotransferase, domain 1"/>
    <property type="match status" value="1"/>
</dbReference>
<dbReference type="InterPro" id="IPR015424">
    <property type="entry name" value="PyrdxlP-dep_Trfase"/>
</dbReference>
<proteinExistence type="inferred from homology"/>
<dbReference type="Proteomes" id="UP000218267">
    <property type="component" value="Chromosome"/>
</dbReference>
<comment type="cofactor">
    <cofactor evidence="1 3">
        <name>pyridoxal 5'-phosphate</name>
        <dbReference type="ChEBI" id="CHEBI:597326"/>
    </cofactor>
</comment>
<gene>
    <name evidence="4" type="ORF">ALGA_3040</name>
</gene>
<accession>A0A1Y1CLX0</accession>
<reference evidence="5" key="2">
    <citation type="journal article" date="2020" name="Antonie Van Leeuwenhoek">
        <title>Labilibaculum antarcticum sp. nov., a novel facultative anaerobic, psychrotorelant bacterium isolated from marine sediment of Antarctica.</title>
        <authorList>
            <person name="Watanabe M."/>
            <person name="Kojima H."/>
            <person name="Fukui M."/>
        </authorList>
    </citation>
    <scope>NUCLEOTIDE SEQUENCE [LARGE SCALE GENOMIC DNA]</scope>
    <source>
        <strain evidence="5">SPP2</strain>
    </source>
</reference>
<organism evidence="4 5">
    <name type="scientific">Labilibaculum antarcticum</name>
    <dbReference type="NCBI Taxonomy" id="1717717"/>
    <lineage>
        <taxon>Bacteria</taxon>
        <taxon>Pseudomonadati</taxon>
        <taxon>Bacteroidota</taxon>
        <taxon>Bacteroidia</taxon>
        <taxon>Marinilabiliales</taxon>
        <taxon>Marinifilaceae</taxon>
        <taxon>Labilibaculum</taxon>
    </lineage>
</organism>
<dbReference type="InterPro" id="IPR000277">
    <property type="entry name" value="Cys/Met-Metab_PyrdxlP-dep_enz"/>
</dbReference>
<evidence type="ECO:0000256" key="1">
    <source>
        <dbReference type="ARBA" id="ARBA00001933"/>
    </source>
</evidence>
<evidence type="ECO:0000313" key="5">
    <source>
        <dbReference type="Proteomes" id="UP000218267"/>
    </source>
</evidence>
<dbReference type="SUPFAM" id="SSF53383">
    <property type="entry name" value="PLP-dependent transferases"/>
    <property type="match status" value="1"/>
</dbReference>
<evidence type="ECO:0000313" key="4">
    <source>
        <dbReference type="EMBL" id="BAX81345.1"/>
    </source>
</evidence>
<keyword evidence="5" id="KW-1185">Reference proteome</keyword>
<evidence type="ECO:0000256" key="3">
    <source>
        <dbReference type="RuleBase" id="RU362118"/>
    </source>
</evidence>
<keyword evidence="2 3" id="KW-0663">Pyridoxal phosphate</keyword>
<dbReference type="GO" id="GO:0019346">
    <property type="term" value="P:transsulfuration"/>
    <property type="evidence" value="ECO:0007669"/>
    <property type="project" value="InterPro"/>
</dbReference>
<dbReference type="OrthoDB" id="9803729at2"/>
<dbReference type="GO" id="GO:0030170">
    <property type="term" value="F:pyridoxal phosphate binding"/>
    <property type="evidence" value="ECO:0007669"/>
    <property type="project" value="InterPro"/>
</dbReference>
<dbReference type="EMBL" id="AP018042">
    <property type="protein sequence ID" value="BAX81345.1"/>
    <property type="molecule type" value="Genomic_DNA"/>
</dbReference>
<dbReference type="KEGG" id="mbas:ALGA_3040"/>
<dbReference type="AlphaFoldDB" id="A0A1Y1CLX0"/>
<protein>
    <submittedName>
        <fullName evidence="4">Uncharacterized protein</fullName>
    </submittedName>
</protein>
<name>A0A1Y1CLX0_9BACT</name>
<evidence type="ECO:0000256" key="2">
    <source>
        <dbReference type="ARBA" id="ARBA00022898"/>
    </source>
</evidence>
<reference evidence="4 5" key="1">
    <citation type="journal article" date="2018" name="Mar. Genomics">
        <title>Complete genome sequence of Marinifilaceae bacterium strain SPP2, isolated from the Antarctic marine sediment.</title>
        <authorList>
            <person name="Watanabe M."/>
            <person name="Kojima H."/>
            <person name="Fukui M."/>
        </authorList>
    </citation>
    <scope>NUCLEOTIDE SEQUENCE [LARGE SCALE GENOMIC DNA]</scope>
    <source>
        <strain evidence="4 5">SPP2</strain>
    </source>
</reference>